<reference evidence="1 2" key="1">
    <citation type="submission" date="2019-01" db="EMBL/GenBank/DDBJ databases">
        <title>Sequencing of cultivated peanut Arachis hypogaea provides insights into genome evolution and oil improvement.</title>
        <authorList>
            <person name="Chen X."/>
        </authorList>
    </citation>
    <scope>NUCLEOTIDE SEQUENCE [LARGE SCALE GENOMIC DNA]</scope>
    <source>
        <strain evidence="2">cv. Fuhuasheng</strain>
        <tissue evidence="1">Leaves</tissue>
    </source>
</reference>
<dbReference type="Proteomes" id="UP000289738">
    <property type="component" value="Chromosome A08"/>
</dbReference>
<dbReference type="EMBL" id="SDMP01000008">
    <property type="protein sequence ID" value="RYR41262.1"/>
    <property type="molecule type" value="Genomic_DNA"/>
</dbReference>
<name>A0A445BRH5_ARAHY</name>
<evidence type="ECO:0000313" key="1">
    <source>
        <dbReference type="EMBL" id="RYR41262.1"/>
    </source>
</evidence>
<organism evidence="1 2">
    <name type="scientific">Arachis hypogaea</name>
    <name type="common">Peanut</name>
    <dbReference type="NCBI Taxonomy" id="3818"/>
    <lineage>
        <taxon>Eukaryota</taxon>
        <taxon>Viridiplantae</taxon>
        <taxon>Streptophyta</taxon>
        <taxon>Embryophyta</taxon>
        <taxon>Tracheophyta</taxon>
        <taxon>Spermatophyta</taxon>
        <taxon>Magnoliopsida</taxon>
        <taxon>eudicotyledons</taxon>
        <taxon>Gunneridae</taxon>
        <taxon>Pentapetalae</taxon>
        <taxon>rosids</taxon>
        <taxon>fabids</taxon>
        <taxon>Fabales</taxon>
        <taxon>Fabaceae</taxon>
        <taxon>Papilionoideae</taxon>
        <taxon>50 kb inversion clade</taxon>
        <taxon>dalbergioids sensu lato</taxon>
        <taxon>Dalbergieae</taxon>
        <taxon>Pterocarpus clade</taxon>
        <taxon>Arachis</taxon>
    </lineage>
</organism>
<dbReference type="AlphaFoldDB" id="A0A445BRH5"/>
<gene>
    <name evidence="1" type="ORF">Ahy_A08g037665</name>
</gene>
<proteinExistence type="predicted"/>
<comment type="caution">
    <text evidence="1">The sequence shown here is derived from an EMBL/GenBank/DDBJ whole genome shotgun (WGS) entry which is preliminary data.</text>
</comment>
<keyword evidence="2" id="KW-1185">Reference proteome</keyword>
<protein>
    <submittedName>
        <fullName evidence="1">Uncharacterized protein</fullName>
    </submittedName>
</protein>
<evidence type="ECO:0000313" key="2">
    <source>
        <dbReference type="Proteomes" id="UP000289738"/>
    </source>
</evidence>
<sequence>MEKRKRNCIGHIAEKEDARPIVIKSKKHDEVQTVFGEMIGKVTPFVNKNDGEPLILVAQLFKPNQYLNEINVQNSLYASIVFLNPDFPNVVAFKNRLLKEGDIGSQRINHIKSQP</sequence>
<accession>A0A445BRH5</accession>